<sequence length="458" mass="52621">MSCAGGRRDDTRPRGVSAILVGMIGGVHPRDGESGAPEGPREVKSTLYTAYKRERERVAIEGGTQIGRGDFRGNVRGDSYTKVRACVRECGPLIVRLPAGSCAALGQGDRGGSDLLSTPAVSGCERRKRPETILFQAGVNSHLKIALGFCHILALTDKGKVYGWGRDTHGQLLDINRADFQGTEWVKSPSKIFIPNVKHVSDIAAMKYISAFKSSYDGRIYIQGCLHKLQLEHLVICEYTNIFDRYNSSFHSLEKNRTLTQEDENILDDLSNAFYDDSESSLKFTSDLTIEVNGEFIYVHKSILKMRSLYFKTMFEFNEVDNRKRIIKYDDYPYDTYKEFFRYLYIGWLGLMDTNQMIELLILADKYCVTNLEKECIKQLKIHMEPSTVSYIKEIAIMYNKTVAVYYLFFYYFFFKIKIIIYNELDILIQLNFNSLCFFYTFFVPVLLHSKIYLFEIP</sequence>
<dbReference type="SMART" id="SM00225">
    <property type="entry name" value="BTB"/>
    <property type="match status" value="1"/>
</dbReference>
<dbReference type="Pfam" id="PF00651">
    <property type="entry name" value="BTB"/>
    <property type="match status" value="1"/>
</dbReference>
<keyword evidence="2" id="KW-1133">Transmembrane helix</keyword>
<comment type="caution">
    <text evidence="4">The sequence shown here is derived from an EMBL/GenBank/DDBJ whole genome shotgun (WGS) entry which is preliminary data.</text>
</comment>
<keyword evidence="2" id="KW-0812">Transmembrane</keyword>
<evidence type="ECO:0000256" key="1">
    <source>
        <dbReference type="SAM" id="MobiDB-lite"/>
    </source>
</evidence>
<dbReference type="OrthoDB" id="10256179at2759"/>
<feature type="transmembrane region" description="Helical" evidence="2">
    <location>
        <begin position="403"/>
        <end position="421"/>
    </location>
</feature>
<dbReference type="EMBL" id="JAANIB010000751">
    <property type="protein sequence ID" value="KAG5344909.1"/>
    <property type="molecule type" value="Genomic_DNA"/>
</dbReference>
<feature type="transmembrane region" description="Helical" evidence="2">
    <location>
        <begin position="427"/>
        <end position="448"/>
    </location>
</feature>
<keyword evidence="5" id="KW-1185">Reference proteome</keyword>
<evidence type="ECO:0000259" key="3">
    <source>
        <dbReference type="PROSITE" id="PS50097"/>
    </source>
</evidence>
<dbReference type="InterPro" id="IPR009091">
    <property type="entry name" value="RCC1/BLIP-II"/>
</dbReference>
<dbReference type="InterPro" id="IPR000210">
    <property type="entry name" value="BTB/POZ_dom"/>
</dbReference>
<dbReference type="AlphaFoldDB" id="A0A836G515"/>
<evidence type="ECO:0000313" key="5">
    <source>
        <dbReference type="Proteomes" id="UP000670152"/>
    </source>
</evidence>
<dbReference type="Proteomes" id="UP000670152">
    <property type="component" value="Unassembled WGS sequence"/>
</dbReference>
<feature type="compositionally biased region" description="Basic and acidic residues" evidence="1">
    <location>
        <begin position="28"/>
        <end position="44"/>
    </location>
</feature>
<gene>
    <name evidence="4" type="primary">Rcbtb1_10</name>
    <name evidence="4" type="ORF">G6Z77_0000463</name>
</gene>
<reference evidence="4 5" key="1">
    <citation type="submission" date="2020-02" db="EMBL/GenBank/DDBJ databases">
        <title>Relaxed selection underlies rapid genomic changes in the transitions from sociality to social parasitism in ants.</title>
        <authorList>
            <person name="Bi X."/>
        </authorList>
    </citation>
    <scope>NUCLEOTIDE SEQUENCE [LARGE SCALE GENOMIC DNA]</scope>
    <source>
        <strain evidence="4">BGI-DK2014b</strain>
        <tissue evidence="4">Whole body</tissue>
    </source>
</reference>
<dbReference type="Gene3D" id="2.130.10.30">
    <property type="entry name" value="Regulator of chromosome condensation 1/beta-lactamase-inhibitor protein II"/>
    <property type="match status" value="1"/>
</dbReference>
<feature type="non-terminal residue" evidence="4">
    <location>
        <position position="1"/>
    </location>
</feature>
<dbReference type="SUPFAM" id="SSF50985">
    <property type="entry name" value="RCC1/BLIP-II"/>
    <property type="match status" value="1"/>
</dbReference>
<name>A0A836G515_9HYME</name>
<dbReference type="SUPFAM" id="SSF54695">
    <property type="entry name" value="POZ domain"/>
    <property type="match status" value="1"/>
</dbReference>
<feature type="region of interest" description="Disordered" evidence="1">
    <location>
        <begin position="25"/>
        <end position="44"/>
    </location>
</feature>
<proteinExistence type="predicted"/>
<dbReference type="PROSITE" id="PS50097">
    <property type="entry name" value="BTB"/>
    <property type="match status" value="1"/>
</dbReference>
<feature type="domain" description="BTB" evidence="3">
    <location>
        <begin position="286"/>
        <end position="353"/>
    </location>
</feature>
<keyword evidence="2" id="KW-0472">Membrane</keyword>
<protein>
    <submittedName>
        <fullName evidence="4">RCBT1 protein</fullName>
    </submittedName>
</protein>
<feature type="non-terminal residue" evidence="4">
    <location>
        <position position="458"/>
    </location>
</feature>
<dbReference type="PANTHER" id="PTHR24413">
    <property type="entry name" value="SPECKLE-TYPE POZ PROTEIN"/>
    <property type="match status" value="1"/>
</dbReference>
<evidence type="ECO:0000256" key="2">
    <source>
        <dbReference type="SAM" id="Phobius"/>
    </source>
</evidence>
<dbReference type="Pfam" id="PF13540">
    <property type="entry name" value="RCC1_2"/>
    <property type="match status" value="1"/>
</dbReference>
<accession>A0A836G515</accession>
<dbReference type="Gene3D" id="3.30.710.10">
    <property type="entry name" value="Potassium Channel Kv1.1, Chain A"/>
    <property type="match status" value="1"/>
</dbReference>
<organism evidence="4 5">
    <name type="scientific">Acromyrmex heyeri</name>
    <dbReference type="NCBI Taxonomy" id="230685"/>
    <lineage>
        <taxon>Eukaryota</taxon>
        <taxon>Metazoa</taxon>
        <taxon>Ecdysozoa</taxon>
        <taxon>Arthropoda</taxon>
        <taxon>Hexapoda</taxon>
        <taxon>Insecta</taxon>
        <taxon>Pterygota</taxon>
        <taxon>Neoptera</taxon>
        <taxon>Endopterygota</taxon>
        <taxon>Hymenoptera</taxon>
        <taxon>Apocrita</taxon>
        <taxon>Aculeata</taxon>
        <taxon>Formicoidea</taxon>
        <taxon>Formicidae</taxon>
        <taxon>Myrmicinae</taxon>
        <taxon>Acromyrmex</taxon>
    </lineage>
</organism>
<evidence type="ECO:0000313" key="4">
    <source>
        <dbReference type="EMBL" id="KAG5344909.1"/>
    </source>
</evidence>
<dbReference type="InterPro" id="IPR011333">
    <property type="entry name" value="SKP1/BTB/POZ_sf"/>
</dbReference>